<dbReference type="Proteomes" id="UP000028990">
    <property type="component" value="Unassembled WGS sequence"/>
</dbReference>
<organism evidence="2 3">
    <name type="scientific">Fukomys damarensis</name>
    <name type="common">Damaraland mole rat</name>
    <name type="synonym">Cryptomys damarensis</name>
    <dbReference type="NCBI Taxonomy" id="885580"/>
    <lineage>
        <taxon>Eukaryota</taxon>
        <taxon>Metazoa</taxon>
        <taxon>Chordata</taxon>
        <taxon>Craniata</taxon>
        <taxon>Vertebrata</taxon>
        <taxon>Euteleostomi</taxon>
        <taxon>Mammalia</taxon>
        <taxon>Eutheria</taxon>
        <taxon>Euarchontoglires</taxon>
        <taxon>Glires</taxon>
        <taxon>Rodentia</taxon>
        <taxon>Hystricomorpha</taxon>
        <taxon>Bathyergidae</taxon>
        <taxon>Fukomys</taxon>
    </lineage>
</organism>
<keyword evidence="3" id="KW-1185">Reference proteome</keyword>
<dbReference type="EMBL" id="KN123755">
    <property type="protein sequence ID" value="KFO23800.1"/>
    <property type="molecule type" value="Genomic_DNA"/>
</dbReference>
<protein>
    <submittedName>
        <fullName evidence="2">Uncharacterized protein</fullName>
    </submittedName>
</protein>
<feature type="compositionally biased region" description="Basic and acidic residues" evidence="1">
    <location>
        <begin position="140"/>
        <end position="150"/>
    </location>
</feature>
<sequence>MGVDAGKGLLVGCNISTSQSTVPVLHGGLMETQEAPGSQENSLTEQNNFHSRAPGCAQEGAREGGIFQEPLCPQPPLDVTGHTARWSLAAEDTGGEVRLLPGAPAPLEEVSPELDSSGDHVGVGTCPADEGTGGFWTEEPTQHKGATEAQRRRKCGPAGSTPTRTPRGSLGVGSHGGDLTCT</sequence>
<proteinExistence type="predicted"/>
<evidence type="ECO:0000256" key="1">
    <source>
        <dbReference type="SAM" id="MobiDB-lite"/>
    </source>
</evidence>
<reference evidence="2 3" key="1">
    <citation type="submission" date="2013-11" db="EMBL/GenBank/DDBJ databases">
        <title>The Damaraland mole rat (Fukomys damarensis) genome and evolution of African mole rats.</title>
        <authorList>
            <person name="Gladyshev V.N."/>
            <person name="Fang X."/>
        </authorList>
    </citation>
    <scope>NUCLEOTIDE SEQUENCE [LARGE SCALE GENOMIC DNA]</scope>
    <source>
        <tissue evidence="2">Liver</tissue>
    </source>
</reference>
<name>A0A091D0V1_FUKDA</name>
<dbReference type="AlphaFoldDB" id="A0A091D0V1"/>
<feature type="region of interest" description="Disordered" evidence="1">
    <location>
        <begin position="131"/>
        <end position="182"/>
    </location>
</feature>
<evidence type="ECO:0000313" key="3">
    <source>
        <dbReference type="Proteomes" id="UP000028990"/>
    </source>
</evidence>
<evidence type="ECO:0000313" key="2">
    <source>
        <dbReference type="EMBL" id="KFO23800.1"/>
    </source>
</evidence>
<accession>A0A091D0V1</accession>
<gene>
    <name evidence="2" type="ORF">H920_15004</name>
</gene>